<dbReference type="EMBL" id="CZCU02000099">
    <property type="protein sequence ID" value="VXD13543.1"/>
    <property type="molecule type" value="Genomic_DNA"/>
</dbReference>
<proteinExistence type="predicted"/>
<organism evidence="1 2">
    <name type="scientific">Planktothrix serta PCC 8927</name>
    <dbReference type="NCBI Taxonomy" id="671068"/>
    <lineage>
        <taxon>Bacteria</taxon>
        <taxon>Bacillati</taxon>
        <taxon>Cyanobacteriota</taxon>
        <taxon>Cyanophyceae</taxon>
        <taxon>Oscillatoriophycideae</taxon>
        <taxon>Oscillatoriales</taxon>
        <taxon>Microcoleaceae</taxon>
        <taxon>Planktothrix</taxon>
    </lineage>
</organism>
<dbReference type="Proteomes" id="UP000184550">
    <property type="component" value="Unassembled WGS sequence"/>
</dbReference>
<comment type="caution">
    <text evidence="1">The sequence shown here is derived from an EMBL/GenBank/DDBJ whole genome shotgun (WGS) entry which is preliminary data.</text>
</comment>
<sequence>MMKKCLSKLSKIMKAIETTATINESGQLTLDQSLGITKLQRVRVIVLIPEDDEVDPNETPTEIVIEGIRQGLYEALTGQTIPLSEMWEGIDAE</sequence>
<gene>
    <name evidence="1" type="ORF">PL8927_270025</name>
</gene>
<reference evidence="1" key="1">
    <citation type="submission" date="2019-10" db="EMBL/GenBank/DDBJ databases">
        <authorList>
            <consortium name="Genoscope - CEA"/>
            <person name="William W."/>
        </authorList>
    </citation>
    <scope>NUCLEOTIDE SEQUENCE [LARGE SCALE GENOMIC DNA]</scope>
    <source>
        <strain evidence="1">BBR_PRJEB10992</strain>
    </source>
</reference>
<accession>A0A7Z9DVJ7</accession>
<protein>
    <submittedName>
        <fullName evidence="1">Uncharacterized protein</fullName>
    </submittedName>
</protein>
<evidence type="ECO:0000313" key="2">
    <source>
        <dbReference type="Proteomes" id="UP000184550"/>
    </source>
</evidence>
<evidence type="ECO:0000313" key="1">
    <source>
        <dbReference type="EMBL" id="VXD13543.1"/>
    </source>
</evidence>
<keyword evidence="2" id="KW-1185">Reference proteome</keyword>
<name>A0A7Z9DVJ7_9CYAN</name>
<dbReference type="AlphaFoldDB" id="A0A7Z9DVJ7"/>